<sequence>MLWKLTEQHFKNEPVTTASNLSGGHALKLLQDAELRLRTQNLNASFKSGPRMFRMVQIDGSDVITYVIEPMEVQQ</sequence>
<accession>A0A2D1ADZ7</accession>
<protein>
    <submittedName>
        <fullName evidence="1">Uncharacterized protein</fullName>
    </submittedName>
</protein>
<gene>
    <name evidence="1" type="ORF">SEA_TRINA_255</name>
</gene>
<evidence type="ECO:0000313" key="2">
    <source>
        <dbReference type="Proteomes" id="UP000231419"/>
    </source>
</evidence>
<proteinExistence type="predicted"/>
<evidence type="ECO:0000313" key="1">
    <source>
        <dbReference type="EMBL" id="ASZ75034.1"/>
    </source>
</evidence>
<name>A0A2D1ADZ7_9CAUD</name>
<organism evidence="1 2">
    <name type="scientific">Rhodococcus phage Trina</name>
    <dbReference type="NCBI Taxonomy" id="2027905"/>
    <lineage>
        <taxon>Viruses</taxon>
        <taxon>Duplodnaviria</taxon>
        <taxon>Heunggongvirae</taxon>
        <taxon>Uroviricota</taxon>
        <taxon>Caudoviricetes</taxon>
        <taxon>Trinavirus</taxon>
        <taxon>Trinavirus trina</taxon>
    </lineage>
</organism>
<dbReference type="EMBL" id="MF668286">
    <property type="protein sequence ID" value="ASZ75034.1"/>
    <property type="molecule type" value="Genomic_DNA"/>
</dbReference>
<keyword evidence="2" id="KW-1185">Reference proteome</keyword>
<reference evidence="2" key="1">
    <citation type="submission" date="2017-08" db="EMBL/GenBank/DDBJ databases">
        <authorList>
            <person name="de Groot N.N."/>
        </authorList>
    </citation>
    <scope>NUCLEOTIDE SEQUENCE [LARGE SCALE GENOMIC DNA]</scope>
</reference>
<dbReference type="Proteomes" id="UP000231419">
    <property type="component" value="Segment"/>
</dbReference>